<accession>A0A922I6F3</accession>
<name>A0A922I6F3_DERFA</name>
<keyword evidence="2" id="KW-1185">Reference proteome</keyword>
<gene>
    <name evidence="1" type="ORF">DERF_005190</name>
</gene>
<evidence type="ECO:0000313" key="2">
    <source>
        <dbReference type="Proteomes" id="UP000790347"/>
    </source>
</evidence>
<organism evidence="1 2">
    <name type="scientific">Dermatophagoides farinae</name>
    <name type="common">American house dust mite</name>
    <dbReference type="NCBI Taxonomy" id="6954"/>
    <lineage>
        <taxon>Eukaryota</taxon>
        <taxon>Metazoa</taxon>
        <taxon>Ecdysozoa</taxon>
        <taxon>Arthropoda</taxon>
        <taxon>Chelicerata</taxon>
        <taxon>Arachnida</taxon>
        <taxon>Acari</taxon>
        <taxon>Acariformes</taxon>
        <taxon>Sarcoptiformes</taxon>
        <taxon>Astigmata</taxon>
        <taxon>Psoroptidia</taxon>
        <taxon>Analgoidea</taxon>
        <taxon>Pyroglyphidae</taxon>
        <taxon>Dermatophagoidinae</taxon>
        <taxon>Dermatophagoides</taxon>
    </lineage>
</organism>
<sequence>MKVNYVKNCYYCFWIPTTTTVTNNDNTTILKSTSKEKVLKLVILYLHCLAPITHCICSNNNNTIDSTLIKSIRLNNNNI</sequence>
<dbReference type="AlphaFoldDB" id="A0A922I6F3"/>
<comment type="caution">
    <text evidence="1">The sequence shown here is derived from an EMBL/GenBank/DDBJ whole genome shotgun (WGS) entry which is preliminary data.</text>
</comment>
<evidence type="ECO:0000313" key="1">
    <source>
        <dbReference type="EMBL" id="KAH9521541.1"/>
    </source>
</evidence>
<dbReference type="EMBL" id="ASGP02000002">
    <property type="protein sequence ID" value="KAH9521541.1"/>
    <property type="molecule type" value="Genomic_DNA"/>
</dbReference>
<reference evidence="1" key="1">
    <citation type="submission" date="2013-05" db="EMBL/GenBank/DDBJ databases">
        <authorList>
            <person name="Yim A.K.Y."/>
            <person name="Chan T.F."/>
            <person name="Ji K.M."/>
            <person name="Liu X.Y."/>
            <person name="Zhou J.W."/>
            <person name="Li R.Q."/>
            <person name="Yang K.Y."/>
            <person name="Li J."/>
            <person name="Li M."/>
            <person name="Law P.T.W."/>
            <person name="Wu Y.L."/>
            <person name="Cai Z.L."/>
            <person name="Qin H."/>
            <person name="Bao Y."/>
            <person name="Leung R.K.K."/>
            <person name="Ng P.K.S."/>
            <person name="Zou J."/>
            <person name="Zhong X.J."/>
            <person name="Ran P.X."/>
            <person name="Zhong N.S."/>
            <person name="Liu Z.G."/>
            <person name="Tsui S.K.W."/>
        </authorList>
    </citation>
    <scope>NUCLEOTIDE SEQUENCE</scope>
    <source>
        <strain evidence="1">Derf</strain>
        <tissue evidence="1">Whole organism</tissue>
    </source>
</reference>
<reference evidence="1" key="2">
    <citation type="journal article" date="2022" name="Res Sq">
        <title>Comparative Genomics Reveals Insights into the Divergent Evolution of Astigmatic Mites and Household Pest Adaptations.</title>
        <authorList>
            <person name="Xiong Q."/>
            <person name="Wan A.T.-Y."/>
            <person name="Liu X.-Y."/>
            <person name="Fung C.S.-H."/>
            <person name="Xiao X."/>
            <person name="Malainual N."/>
            <person name="Hou J."/>
            <person name="Wang L."/>
            <person name="Wang M."/>
            <person name="Yang K."/>
            <person name="Cui Y."/>
            <person name="Leung E."/>
            <person name="Nong W."/>
            <person name="Shin S.-K."/>
            <person name="Au S."/>
            <person name="Jeong K.Y."/>
            <person name="Chew F.T."/>
            <person name="Hui J."/>
            <person name="Leung T.F."/>
            <person name="Tungtrongchitr A."/>
            <person name="Zhong N."/>
            <person name="Liu Z."/>
            <person name="Tsui S."/>
        </authorList>
    </citation>
    <scope>NUCLEOTIDE SEQUENCE</scope>
    <source>
        <strain evidence="1">Derf</strain>
        <tissue evidence="1">Whole organism</tissue>
    </source>
</reference>
<protein>
    <submittedName>
        <fullName evidence="1">Uncharacterized protein</fullName>
    </submittedName>
</protein>
<dbReference type="Proteomes" id="UP000790347">
    <property type="component" value="Unassembled WGS sequence"/>
</dbReference>
<proteinExistence type="predicted"/>